<proteinExistence type="predicted"/>
<evidence type="ECO:0000313" key="3">
    <source>
        <dbReference type="Proteomes" id="UP000320693"/>
    </source>
</evidence>
<dbReference type="EMBL" id="BJNH01000027">
    <property type="protein sequence ID" value="GEC25700.1"/>
    <property type="molecule type" value="Genomic_DNA"/>
</dbReference>
<protein>
    <submittedName>
        <fullName evidence="2">Uncharacterized protein</fullName>
    </submittedName>
</protein>
<evidence type="ECO:0000313" key="2">
    <source>
        <dbReference type="EMBL" id="GEC25700.1"/>
    </source>
</evidence>
<keyword evidence="3" id="KW-1185">Reference proteome</keyword>
<accession>A0ABQ0RYF2</accession>
<evidence type="ECO:0000256" key="1">
    <source>
        <dbReference type="SAM" id="MobiDB-lite"/>
    </source>
</evidence>
<organism evidence="2 3">
    <name type="scientific">Pseudonocardia saturnea</name>
    <dbReference type="NCBI Taxonomy" id="33909"/>
    <lineage>
        <taxon>Bacteria</taxon>
        <taxon>Bacillati</taxon>
        <taxon>Actinomycetota</taxon>
        <taxon>Actinomycetes</taxon>
        <taxon>Pseudonocardiales</taxon>
        <taxon>Pseudonocardiaceae</taxon>
        <taxon>Pseudonocardia</taxon>
    </lineage>
</organism>
<reference evidence="2 3" key="1">
    <citation type="submission" date="2019-06" db="EMBL/GenBank/DDBJ databases">
        <title>Whole genome shotgun sequence of Pseudonocardia saturnea NBRC 14499.</title>
        <authorList>
            <person name="Hosoyama A."/>
            <person name="Uohara A."/>
            <person name="Ohji S."/>
            <person name="Ichikawa N."/>
        </authorList>
    </citation>
    <scope>NUCLEOTIDE SEQUENCE [LARGE SCALE GENOMIC DNA]</scope>
    <source>
        <strain evidence="2 3">NBRC 14499</strain>
    </source>
</reference>
<feature type="compositionally biased region" description="Basic and acidic residues" evidence="1">
    <location>
        <begin position="11"/>
        <end position="24"/>
    </location>
</feature>
<dbReference type="Proteomes" id="UP000320693">
    <property type="component" value="Unassembled WGS sequence"/>
</dbReference>
<name>A0ABQ0RYF2_9PSEU</name>
<gene>
    <name evidence="2" type="ORF">PSA01_27290</name>
</gene>
<sequence>MPGAGWGRSMPTEDRRERRTGDRDVARAHGLLQRRFRRLRDCWDEDVEQDTNRLADEAVAALERLGARAALIEQRAYRQTTGATRAPAIPTTKEIP</sequence>
<feature type="region of interest" description="Disordered" evidence="1">
    <location>
        <begin position="1"/>
        <end position="24"/>
    </location>
</feature>
<comment type="caution">
    <text evidence="2">The sequence shown here is derived from an EMBL/GenBank/DDBJ whole genome shotgun (WGS) entry which is preliminary data.</text>
</comment>